<dbReference type="InterPro" id="IPR000334">
    <property type="entry name" value="Glyco_hydro_45"/>
</dbReference>
<accession>A0A8E2E6L0</accession>
<gene>
    <name evidence="14" type="ORF">K432DRAFT_383986</name>
</gene>
<dbReference type="EMBL" id="KV745069">
    <property type="protein sequence ID" value="OCK78297.1"/>
    <property type="molecule type" value="Genomic_DNA"/>
</dbReference>
<dbReference type="InterPro" id="IPR036908">
    <property type="entry name" value="RlpA-like_sf"/>
</dbReference>
<feature type="signal peptide" evidence="12">
    <location>
        <begin position="1"/>
        <end position="25"/>
    </location>
</feature>
<evidence type="ECO:0000256" key="12">
    <source>
        <dbReference type="SAM" id="SignalP"/>
    </source>
</evidence>
<feature type="chain" id="PRO_5034616886" description="Cellulase" evidence="12">
    <location>
        <begin position="26"/>
        <end position="314"/>
    </location>
</feature>
<dbReference type="InterPro" id="IPR052288">
    <property type="entry name" value="GH45_Enzymes"/>
</dbReference>
<dbReference type="PROSITE" id="PS01140">
    <property type="entry name" value="GLYCOSYL_HYDROL_F45"/>
    <property type="match status" value="1"/>
</dbReference>
<dbReference type="GO" id="GO:0030248">
    <property type="term" value="F:cellulose binding"/>
    <property type="evidence" value="ECO:0007669"/>
    <property type="project" value="InterPro"/>
</dbReference>
<comment type="similarity">
    <text evidence="2">Belongs to the glycosyl hydrolase 45 (cellulase K) family.</text>
</comment>
<evidence type="ECO:0000313" key="14">
    <source>
        <dbReference type="EMBL" id="OCK78297.1"/>
    </source>
</evidence>
<evidence type="ECO:0000256" key="9">
    <source>
        <dbReference type="ARBA" id="ARBA00023326"/>
    </source>
</evidence>
<organism evidence="14 15">
    <name type="scientific">Lepidopterella palustris CBS 459.81</name>
    <dbReference type="NCBI Taxonomy" id="1314670"/>
    <lineage>
        <taxon>Eukaryota</taxon>
        <taxon>Fungi</taxon>
        <taxon>Dikarya</taxon>
        <taxon>Ascomycota</taxon>
        <taxon>Pezizomycotina</taxon>
        <taxon>Dothideomycetes</taxon>
        <taxon>Pleosporomycetidae</taxon>
        <taxon>Mytilinidiales</taxon>
        <taxon>Argynnaceae</taxon>
        <taxon>Lepidopterella</taxon>
    </lineage>
</organism>
<feature type="domain" description="CBM1" evidence="13">
    <location>
        <begin position="278"/>
        <end position="314"/>
    </location>
</feature>
<comment type="catalytic activity">
    <reaction evidence="1 10">
        <text>Endohydrolysis of (1-&gt;4)-beta-D-glucosidic linkages in cellulose, lichenin and cereal beta-D-glucans.</text>
        <dbReference type="EC" id="3.2.1.4"/>
    </reaction>
</comment>
<dbReference type="Pfam" id="PF00734">
    <property type="entry name" value="CBM_1"/>
    <property type="match status" value="1"/>
</dbReference>
<keyword evidence="4 12" id="KW-0732">Signal</keyword>
<dbReference type="Pfam" id="PF02015">
    <property type="entry name" value="Glyco_hydro_45"/>
    <property type="match status" value="1"/>
</dbReference>
<reference evidence="14 15" key="1">
    <citation type="journal article" date="2016" name="Nat. Commun.">
        <title>Ectomycorrhizal ecology is imprinted in the genome of the dominant symbiotic fungus Cenococcum geophilum.</title>
        <authorList>
            <consortium name="DOE Joint Genome Institute"/>
            <person name="Peter M."/>
            <person name="Kohler A."/>
            <person name="Ohm R.A."/>
            <person name="Kuo A."/>
            <person name="Krutzmann J."/>
            <person name="Morin E."/>
            <person name="Arend M."/>
            <person name="Barry K.W."/>
            <person name="Binder M."/>
            <person name="Choi C."/>
            <person name="Clum A."/>
            <person name="Copeland A."/>
            <person name="Grisel N."/>
            <person name="Haridas S."/>
            <person name="Kipfer T."/>
            <person name="LaButti K."/>
            <person name="Lindquist E."/>
            <person name="Lipzen A."/>
            <person name="Maire R."/>
            <person name="Meier B."/>
            <person name="Mihaltcheva S."/>
            <person name="Molinier V."/>
            <person name="Murat C."/>
            <person name="Poggeler S."/>
            <person name="Quandt C.A."/>
            <person name="Sperisen C."/>
            <person name="Tritt A."/>
            <person name="Tisserant E."/>
            <person name="Crous P.W."/>
            <person name="Henrissat B."/>
            <person name="Nehls U."/>
            <person name="Egli S."/>
            <person name="Spatafora J.W."/>
            <person name="Grigoriev I.V."/>
            <person name="Martin F.M."/>
        </authorList>
    </citation>
    <scope>NUCLEOTIDE SEQUENCE [LARGE SCALE GENOMIC DNA]</scope>
    <source>
        <strain evidence="14 15">CBS 459.81</strain>
    </source>
</reference>
<evidence type="ECO:0000256" key="10">
    <source>
        <dbReference type="PROSITE-ProRule" id="PRU10069"/>
    </source>
</evidence>
<dbReference type="SUPFAM" id="SSF57180">
    <property type="entry name" value="Cellulose-binding domain"/>
    <property type="match status" value="1"/>
</dbReference>
<dbReference type="OrthoDB" id="10035502at2759"/>
<dbReference type="AlphaFoldDB" id="A0A8E2E6L0"/>
<dbReference type="PANTHER" id="PTHR39730">
    <property type="entry name" value="ENDOGLUCANASE 1"/>
    <property type="match status" value="1"/>
</dbReference>
<dbReference type="PANTHER" id="PTHR39730:SF1">
    <property type="entry name" value="ENDOGLUCANASE 1"/>
    <property type="match status" value="1"/>
</dbReference>
<dbReference type="Proteomes" id="UP000250266">
    <property type="component" value="Unassembled WGS sequence"/>
</dbReference>
<evidence type="ECO:0000256" key="8">
    <source>
        <dbReference type="ARBA" id="ARBA00023295"/>
    </source>
</evidence>
<name>A0A8E2E6L0_9PEZI</name>
<keyword evidence="9" id="KW-0624">Polysaccharide degradation</keyword>
<keyword evidence="6" id="KW-0136">Cellulose degradation</keyword>
<dbReference type="SMART" id="SM00236">
    <property type="entry name" value="fCBD"/>
    <property type="match status" value="1"/>
</dbReference>
<dbReference type="PROSITE" id="PS00562">
    <property type="entry name" value="CBM1_1"/>
    <property type="match status" value="1"/>
</dbReference>
<dbReference type="GO" id="GO:0005576">
    <property type="term" value="C:extracellular region"/>
    <property type="evidence" value="ECO:0007669"/>
    <property type="project" value="InterPro"/>
</dbReference>
<feature type="active site" description="Nucleophile" evidence="10">
    <location>
        <position position="37"/>
    </location>
</feature>
<dbReference type="PROSITE" id="PS51164">
    <property type="entry name" value="CBM1_2"/>
    <property type="match status" value="1"/>
</dbReference>
<evidence type="ECO:0000256" key="3">
    <source>
        <dbReference type="ARBA" id="ARBA00012601"/>
    </source>
</evidence>
<dbReference type="GO" id="GO:0030245">
    <property type="term" value="P:cellulose catabolic process"/>
    <property type="evidence" value="ECO:0007669"/>
    <property type="project" value="UniProtKB-KW"/>
</dbReference>
<keyword evidence="8" id="KW-0326">Glycosidase</keyword>
<feature type="region of interest" description="Disordered" evidence="11">
    <location>
        <begin position="248"/>
        <end position="273"/>
    </location>
</feature>
<evidence type="ECO:0000256" key="2">
    <source>
        <dbReference type="ARBA" id="ARBA00007793"/>
    </source>
</evidence>
<dbReference type="EC" id="3.2.1.4" evidence="3 10"/>
<dbReference type="InterPro" id="IPR035971">
    <property type="entry name" value="CBD_sf"/>
</dbReference>
<evidence type="ECO:0000256" key="11">
    <source>
        <dbReference type="SAM" id="MobiDB-lite"/>
    </source>
</evidence>
<sequence>MFAGMKKIALLAFITGSASVSKAQATSGTGITTRYWDCCKGSCSWSGKAAVSAPVTTCDISDNPLADMNAASGCQGGPAYMCTNQSPWQVSDTLSYGFAAAKISGATEADWCCACYQLDFTSAPLIGKTLIVQATNTGADLGEDQFDLAIPGGGVGIYNGCTAEFGAPSSGWGQQYGGISSRSDCDSFPEKLKAGCYWRFDWFAGADNPNVNWKKVTCPKALTDITGCIRNGETPTVGQVATSAATSAAVTTGSPTTSSKSSTSTSASPAASSSASSGTVAHWGQCGGINYSGPTQCVSGTSCKWLNDWYWQCL</sequence>
<protein>
    <recommendedName>
        <fullName evidence="3 10">Cellulase</fullName>
        <ecNumber evidence="3 10">3.2.1.4</ecNumber>
    </recommendedName>
</protein>
<dbReference type="InterPro" id="IPR000254">
    <property type="entry name" value="CBD"/>
</dbReference>
<dbReference type="Gene3D" id="2.40.40.10">
    <property type="entry name" value="RlpA-like domain"/>
    <property type="match status" value="1"/>
</dbReference>
<evidence type="ECO:0000256" key="6">
    <source>
        <dbReference type="ARBA" id="ARBA00023001"/>
    </source>
</evidence>
<keyword evidence="7" id="KW-0119">Carbohydrate metabolism</keyword>
<evidence type="ECO:0000256" key="7">
    <source>
        <dbReference type="ARBA" id="ARBA00023277"/>
    </source>
</evidence>
<evidence type="ECO:0000256" key="1">
    <source>
        <dbReference type="ARBA" id="ARBA00000966"/>
    </source>
</evidence>
<keyword evidence="15" id="KW-1185">Reference proteome</keyword>
<dbReference type="SUPFAM" id="SSF50685">
    <property type="entry name" value="Barwin-like endoglucanases"/>
    <property type="match status" value="1"/>
</dbReference>
<evidence type="ECO:0000313" key="15">
    <source>
        <dbReference type="Proteomes" id="UP000250266"/>
    </source>
</evidence>
<evidence type="ECO:0000259" key="13">
    <source>
        <dbReference type="PROSITE" id="PS51164"/>
    </source>
</evidence>
<proteinExistence type="inferred from homology"/>
<dbReference type="GO" id="GO:0008810">
    <property type="term" value="F:cellulase activity"/>
    <property type="evidence" value="ECO:0007669"/>
    <property type="project" value="UniProtKB-EC"/>
</dbReference>
<evidence type="ECO:0000256" key="4">
    <source>
        <dbReference type="ARBA" id="ARBA00022729"/>
    </source>
</evidence>
<evidence type="ECO:0000256" key="5">
    <source>
        <dbReference type="ARBA" id="ARBA00022801"/>
    </source>
</evidence>
<keyword evidence="5" id="KW-0378">Hydrolase</keyword>